<gene>
    <name evidence="1" type="ORF">TSUD_256480</name>
</gene>
<evidence type="ECO:0000313" key="1">
    <source>
        <dbReference type="EMBL" id="GAU28320.1"/>
    </source>
</evidence>
<accession>A0A2Z6MX86</accession>
<keyword evidence="2" id="KW-1185">Reference proteome</keyword>
<name>A0A2Z6MX86_TRISU</name>
<dbReference type="Proteomes" id="UP000242715">
    <property type="component" value="Unassembled WGS sequence"/>
</dbReference>
<dbReference type="EMBL" id="DF973371">
    <property type="protein sequence ID" value="GAU28320.1"/>
    <property type="molecule type" value="Genomic_DNA"/>
</dbReference>
<protein>
    <submittedName>
        <fullName evidence="1">Uncharacterized protein</fullName>
    </submittedName>
</protein>
<organism evidence="1 2">
    <name type="scientific">Trifolium subterraneum</name>
    <name type="common">Subterranean clover</name>
    <dbReference type="NCBI Taxonomy" id="3900"/>
    <lineage>
        <taxon>Eukaryota</taxon>
        <taxon>Viridiplantae</taxon>
        <taxon>Streptophyta</taxon>
        <taxon>Embryophyta</taxon>
        <taxon>Tracheophyta</taxon>
        <taxon>Spermatophyta</taxon>
        <taxon>Magnoliopsida</taxon>
        <taxon>eudicotyledons</taxon>
        <taxon>Gunneridae</taxon>
        <taxon>Pentapetalae</taxon>
        <taxon>rosids</taxon>
        <taxon>fabids</taxon>
        <taxon>Fabales</taxon>
        <taxon>Fabaceae</taxon>
        <taxon>Papilionoideae</taxon>
        <taxon>50 kb inversion clade</taxon>
        <taxon>NPAAA clade</taxon>
        <taxon>Hologalegina</taxon>
        <taxon>IRL clade</taxon>
        <taxon>Trifolieae</taxon>
        <taxon>Trifolium</taxon>
    </lineage>
</organism>
<sequence>MKINSESDNQSLHRRILVHNYVAVVPLYHGANLYMMAKPTSVSVIAISLKFCNCIEQCNEMKKQKQGNKSSGLH</sequence>
<evidence type="ECO:0000313" key="2">
    <source>
        <dbReference type="Proteomes" id="UP000242715"/>
    </source>
</evidence>
<proteinExistence type="predicted"/>
<dbReference type="AlphaFoldDB" id="A0A2Z6MX86"/>
<reference evidence="2" key="1">
    <citation type="journal article" date="2017" name="Front. Plant Sci.">
        <title>Climate Clever Clovers: New Paradigm to Reduce the Environmental Footprint of Ruminants by Breeding Low Methanogenic Forages Utilizing Haplotype Variation.</title>
        <authorList>
            <person name="Kaur P."/>
            <person name="Appels R."/>
            <person name="Bayer P.E."/>
            <person name="Keeble-Gagnere G."/>
            <person name="Wang J."/>
            <person name="Hirakawa H."/>
            <person name="Shirasawa K."/>
            <person name="Vercoe P."/>
            <person name="Stefanova K."/>
            <person name="Durmic Z."/>
            <person name="Nichols P."/>
            <person name="Revell C."/>
            <person name="Isobe S.N."/>
            <person name="Edwards D."/>
            <person name="Erskine W."/>
        </authorList>
    </citation>
    <scope>NUCLEOTIDE SEQUENCE [LARGE SCALE GENOMIC DNA]</scope>
    <source>
        <strain evidence="2">cv. Daliak</strain>
    </source>
</reference>